<proteinExistence type="predicted"/>
<feature type="domain" description="Peptidase M28" evidence="2">
    <location>
        <begin position="125"/>
        <end position="219"/>
    </location>
</feature>
<organism evidence="3 4">
    <name type="scientific">Streptomyces carpinensis</name>
    <dbReference type="NCBI Taxonomy" id="66369"/>
    <lineage>
        <taxon>Bacteria</taxon>
        <taxon>Bacillati</taxon>
        <taxon>Actinomycetota</taxon>
        <taxon>Actinomycetes</taxon>
        <taxon>Kitasatosporales</taxon>
        <taxon>Streptomycetaceae</taxon>
        <taxon>Streptomyces</taxon>
    </lineage>
</organism>
<dbReference type="EMBL" id="JBEPCU010000224">
    <property type="protein sequence ID" value="MER6978363.1"/>
    <property type="molecule type" value="Genomic_DNA"/>
</dbReference>
<feature type="region of interest" description="Disordered" evidence="1">
    <location>
        <begin position="236"/>
        <end position="274"/>
    </location>
</feature>
<dbReference type="PANTHER" id="PTHR12147:SF26">
    <property type="entry name" value="PEPTIDASE M28 DOMAIN-CONTAINING PROTEIN"/>
    <property type="match status" value="1"/>
</dbReference>
<dbReference type="Pfam" id="PF04389">
    <property type="entry name" value="Peptidase_M28"/>
    <property type="match status" value="1"/>
</dbReference>
<evidence type="ECO:0000313" key="3">
    <source>
        <dbReference type="EMBL" id="MER6978363.1"/>
    </source>
</evidence>
<comment type="caution">
    <text evidence="3">The sequence shown here is derived from an EMBL/GenBank/DDBJ whole genome shotgun (WGS) entry which is preliminary data.</text>
</comment>
<evidence type="ECO:0000313" key="4">
    <source>
        <dbReference type="Proteomes" id="UP001458415"/>
    </source>
</evidence>
<dbReference type="SUPFAM" id="SSF53187">
    <property type="entry name" value="Zn-dependent exopeptidases"/>
    <property type="match status" value="1"/>
</dbReference>
<dbReference type="PANTHER" id="PTHR12147">
    <property type="entry name" value="METALLOPEPTIDASE M28 FAMILY MEMBER"/>
    <property type="match status" value="1"/>
</dbReference>
<dbReference type="InterPro" id="IPR007484">
    <property type="entry name" value="Peptidase_M28"/>
</dbReference>
<dbReference type="Proteomes" id="UP001458415">
    <property type="component" value="Unassembled WGS sequence"/>
</dbReference>
<keyword evidence="4" id="KW-1185">Reference proteome</keyword>
<reference evidence="3 4" key="1">
    <citation type="submission" date="2024-06" db="EMBL/GenBank/DDBJ databases">
        <title>The Natural Products Discovery Center: Release of the First 8490 Sequenced Strains for Exploring Actinobacteria Biosynthetic Diversity.</title>
        <authorList>
            <person name="Kalkreuter E."/>
            <person name="Kautsar S.A."/>
            <person name="Yang D."/>
            <person name="Bader C.D."/>
            <person name="Teijaro C.N."/>
            <person name="Fluegel L."/>
            <person name="Davis C.M."/>
            <person name="Simpson J.R."/>
            <person name="Lauterbach L."/>
            <person name="Steele A.D."/>
            <person name="Gui C."/>
            <person name="Meng S."/>
            <person name="Li G."/>
            <person name="Viehrig K."/>
            <person name="Ye F."/>
            <person name="Su P."/>
            <person name="Kiefer A.F."/>
            <person name="Nichols A."/>
            <person name="Cepeda A.J."/>
            <person name="Yan W."/>
            <person name="Fan B."/>
            <person name="Jiang Y."/>
            <person name="Adhikari A."/>
            <person name="Zheng C.-J."/>
            <person name="Schuster L."/>
            <person name="Cowan T.M."/>
            <person name="Smanski M.J."/>
            <person name="Chevrette M.G."/>
            <person name="De Carvalho L.P.S."/>
            <person name="Shen B."/>
        </authorList>
    </citation>
    <scope>NUCLEOTIDE SEQUENCE [LARGE SCALE GENOMIC DNA]</scope>
    <source>
        <strain evidence="3 4">NPDC000634</strain>
    </source>
</reference>
<evidence type="ECO:0000256" key="1">
    <source>
        <dbReference type="SAM" id="MobiDB-lite"/>
    </source>
</evidence>
<accession>A0ABV1W3P5</accession>
<protein>
    <submittedName>
        <fullName evidence="3">M28 family peptidase</fullName>
    </submittedName>
</protein>
<evidence type="ECO:0000259" key="2">
    <source>
        <dbReference type="Pfam" id="PF04389"/>
    </source>
</evidence>
<feature type="compositionally biased region" description="Polar residues" evidence="1">
    <location>
        <begin position="263"/>
        <end position="274"/>
    </location>
</feature>
<dbReference type="Gene3D" id="3.40.630.10">
    <property type="entry name" value="Zn peptidases"/>
    <property type="match status" value="1"/>
</dbReference>
<gene>
    <name evidence="3" type="ORF">ABT317_15445</name>
</gene>
<feature type="compositionally biased region" description="Basic residues" evidence="1">
    <location>
        <begin position="17"/>
        <end position="33"/>
    </location>
</feature>
<name>A0ABV1W3P5_9ACTN</name>
<feature type="region of interest" description="Disordered" evidence="1">
    <location>
        <begin position="17"/>
        <end position="68"/>
    </location>
</feature>
<sequence>MLGSGLRHPPQLLRRLRSRGRTSRATRHAHRRGLGGARGPASAASRRRVPRCSATQSAPGSAHDGASGVVRHGGAGRCRLAGCAATVRPASDVGLDRPTDRPTDRHGHRALGFKPRLHRQLQWTNLIASLGAAQEDAATALIGAHLDSVSGSPGADDNASGVAVVLETARLLTRLRIEPRVTLAVFDMEELGLIGARHAARGLSRSRRIAGMICLESVGLLHGRVRQPAAADRLLGGLPPRCRGRQGRGPTGRLQALGPSTVLGRSSTSATASP</sequence>
<dbReference type="InterPro" id="IPR045175">
    <property type="entry name" value="M28_fam"/>
</dbReference>